<dbReference type="eggNOG" id="ENOG502RY48">
    <property type="taxonomic scope" value="Eukaryota"/>
</dbReference>
<dbReference type="PANTHER" id="PTHR31549:SF63">
    <property type="entry name" value="OS08G0355400 PROTEIN"/>
    <property type="match status" value="1"/>
</dbReference>
<protein>
    <submittedName>
        <fullName evidence="3">Uncharacterized protein</fullName>
    </submittedName>
</protein>
<keyword evidence="2" id="KW-1133">Transmembrane helix</keyword>
<keyword evidence="2" id="KW-0812">Transmembrane</keyword>
<dbReference type="InterPro" id="IPR004158">
    <property type="entry name" value="DUF247_pln"/>
</dbReference>
<reference evidence="4" key="1">
    <citation type="submission" date="2013-06" db="EMBL/GenBank/DDBJ databases">
        <authorList>
            <person name="Zhao Q."/>
        </authorList>
    </citation>
    <scope>NUCLEOTIDE SEQUENCE</scope>
    <source>
        <strain evidence="4">cv. W1943</strain>
    </source>
</reference>
<feature type="transmembrane region" description="Helical" evidence="2">
    <location>
        <begin position="477"/>
        <end position="500"/>
    </location>
</feature>
<reference evidence="3" key="2">
    <citation type="submission" date="2015-06" db="UniProtKB">
        <authorList>
            <consortium name="EnsemblPlants"/>
        </authorList>
    </citation>
    <scope>IDENTIFICATION</scope>
</reference>
<evidence type="ECO:0000256" key="2">
    <source>
        <dbReference type="SAM" id="Phobius"/>
    </source>
</evidence>
<proteinExistence type="predicted"/>
<accession>A0A0E0QHX2</accession>
<dbReference type="Gramene" id="ORUFI08G13500.1">
    <property type="protein sequence ID" value="ORUFI08G13500.1"/>
    <property type="gene ID" value="ORUFI08G13500"/>
</dbReference>
<feature type="compositionally biased region" description="Polar residues" evidence="1">
    <location>
        <begin position="243"/>
        <end position="252"/>
    </location>
</feature>
<dbReference type="Proteomes" id="UP000008022">
    <property type="component" value="Unassembled WGS sequence"/>
</dbReference>
<dbReference type="OMA" id="QLACTKE"/>
<evidence type="ECO:0000256" key="1">
    <source>
        <dbReference type="SAM" id="MobiDB-lite"/>
    </source>
</evidence>
<dbReference type="PANTHER" id="PTHR31549">
    <property type="entry name" value="PROTEIN, PUTATIVE (DUF247)-RELATED-RELATED"/>
    <property type="match status" value="1"/>
</dbReference>
<organism evidence="3 4">
    <name type="scientific">Oryza rufipogon</name>
    <name type="common">Brownbeard rice</name>
    <name type="synonym">Asian wild rice</name>
    <dbReference type="NCBI Taxonomy" id="4529"/>
    <lineage>
        <taxon>Eukaryota</taxon>
        <taxon>Viridiplantae</taxon>
        <taxon>Streptophyta</taxon>
        <taxon>Embryophyta</taxon>
        <taxon>Tracheophyta</taxon>
        <taxon>Spermatophyta</taxon>
        <taxon>Magnoliopsida</taxon>
        <taxon>Liliopsida</taxon>
        <taxon>Poales</taxon>
        <taxon>Poaceae</taxon>
        <taxon>BOP clade</taxon>
        <taxon>Oryzoideae</taxon>
        <taxon>Oryzeae</taxon>
        <taxon>Oryzinae</taxon>
        <taxon>Oryza</taxon>
    </lineage>
</organism>
<dbReference type="EnsemblPlants" id="ORUFI08G13500.1">
    <property type="protein sequence ID" value="ORUFI08G13500.1"/>
    <property type="gene ID" value="ORUFI08G13500"/>
</dbReference>
<evidence type="ECO:0000313" key="4">
    <source>
        <dbReference type="Proteomes" id="UP000008022"/>
    </source>
</evidence>
<feature type="region of interest" description="Disordered" evidence="1">
    <location>
        <begin position="243"/>
        <end position="273"/>
    </location>
</feature>
<dbReference type="Pfam" id="PF03140">
    <property type="entry name" value="DUF247"/>
    <property type="match status" value="1"/>
</dbReference>
<dbReference type="HOGENOM" id="CLU_020188_5_3_1"/>
<keyword evidence="4" id="KW-1185">Reference proteome</keyword>
<keyword evidence="2" id="KW-0472">Membrane</keyword>
<feature type="compositionally biased region" description="Polar residues" evidence="1">
    <location>
        <begin position="262"/>
        <end position="273"/>
    </location>
</feature>
<dbReference type="AlphaFoldDB" id="A0A0E0QHX2"/>
<evidence type="ECO:0000313" key="3">
    <source>
        <dbReference type="EnsemblPlants" id="ORUFI08G13500.1"/>
    </source>
</evidence>
<sequence length="507" mass="56835">MPLRGNVEKKECLNDILRKEAQRRSGDLSSSEIKSEWMNELSRYVDNSPECYYDFNSLNKNEKHMTTEDFLSMLLEDGCYILHKFVVRQDRTAAVGGGGGSGRYREDIDVNVQRDIIYLAENQIPFFILDKINGIIGWSVTGKPLVEVFCSYIEREVLNWYGYAIGQRWNVTPEPIHLLHLLHILLIGCQKPRALTHTHQVATGAAVPTEPHAARSRIEASSANITRQNETAIEMVPVITDASTTQHEQTAAGTRAAHSHGEASSGNHPQQDETAIDVITGASATEHRNEKPPEKKGVRRFLRWRRAKQYEKARVDLTGVDLISIAEGPGGEACGALSILDVKLIGRCGGIRLEFPSLYVDGETWCMLGNLIGLEQSNPDMIPQRVTAYCVLMSQLACTKEDVELLARRRVTDHLMRNDEDCATKFAALCDGVNFNLDDPSRNYLQKECVALDQRYRSRPSQWTAWMLREHCRNPCVAVASVLAIIAIAFGVLQAVYTVLKLVRKVK</sequence>
<name>A0A0E0QHX2_ORYRU</name>